<proteinExistence type="predicted"/>
<evidence type="ECO:0008006" key="2">
    <source>
        <dbReference type="Google" id="ProtNLM"/>
    </source>
</evidence>
<reference evidence="1" key="1">
    <citation type="journal article" date="2021" name="Proc. Natl. Acad. Sci. U.S.A.">
        <title>A Catalog of Tens of Thousands of Viruses from Human Metagenomes Reveals Hidden Associations with Chronic Diseases.</title>
        <authorList>
            <person name="Tisza M.J."/>
            <person name="Buck C.B."/>
        </authorList>
    </citation>
    <scope>NUCLEOTIDE SEQUENCE</scope>
    <source>
        <strain evidence="1">CtZer25</strain>
    </source>
</reference>
<protein>
    <recommendedName>
        <fullName evidence="2">HK97 gp10 family phage protein</fullName>
    </recommendedName>
</protein>
<sequence length="142" mass="15759">MGFTVRGLDEFSLSLQELAELPNAVQDDMLEAGAAVVAKAQRDKVMAYGIYDRESTQHVADSIKPGKVKLKKGERVIYVSPTGKRKRGNTETRNAEILFVNEFGKKGQSARPAVHDANEASAEATTRAEFEVYDRWLKSKNL</sequence>
<name>A0A8S5RL06_9VIRU</name>
<dbReference type="EMBL" id="BK059115">
    <property type="protein sequence ID" value="DAE32062.1"/>
    <property type="molecule type" value="Genomic_DNA"/>
</dbReference>
<accession>A0A8S5RL06</accession>
<evidence type="ECO:0000313" key="1">
    <source>
        <dbReference type="EMBL" id="DAE32062.1"/>
    </source>
</evidence>
<organism evidence="1">
    <name type="scientific">virus sp. ctZer25</name>
    <dbReference type="NCBI Taxonomy" id="2825819"/>
    <lineage>
        <taxon>Viruses</taxon>
    </lineage>
</organism>